<gene>
    <name evidence="3" type="ORF">PVAP13_9KG203721</name>
</gene>
<dbReference type="CDD" id="cd09917">
    <property type="entry name" value="F-box_SF"/>
    <property type="match status" value="1"/>
</dbReference>
<proteinExistence type="predicted"/>
<dbReference type="AlphaFoldDB" id="A0A8T0NCI4"/>
<evidence type="ECO:0000256" key="1">
    <source>
        <dbReference type="SAM" id="MobiDB-lite"/>
    </source>
</evidence>
<dbReference type="InterPro" id="IPR036047">
    <property type="entry name" value="F-box-like_dom_sf"/>
</dbReference>
<comment type="caution">
    <text evidence="3">The sequence shown here is derived from an EMBL/GenBank/DDBJ whole genome shotgun (WGS) entry which is preliminary data.</text>
</comment>
<dbReference type="SUPFAM" id="SSF81383">
    <property type="entry name" value="F-box domain"/>
    <property type="match status" value="1"/>
</dbReference>
<organism evidence="3 4">
    <name type="scientific">Panicum virgatum</name>
    <name type="common">Blackwell switchgrass</name>
    <dbReference type="NCBI Taxonomy" id="38727"/>
    <lineage>
        <taxon>Eukaryota</taxon>
        <taxon>Viridiplantae</taxon>
        <taxon>Streptophyta</taxon>
        <taxon>Embryophyta</taxon>
        <taxon>Tracheophyta</taxon>
        <taxon>Spermatophyta</taxon>
        <taxon>Magnoliopsida</taxon>
        <taxon>Liliopsida</taxon>
        <taxon>Poales</taxon>
        <taxon>Poaceae</taxon>
        <taxon>PACMAD clade</taxon>
        <taxon>Panicoideae</taxon>
        <taxon>Panicodae</taxon>
        <taxon>Paniceae</taxon>
        <taxon>Panicinae</taxon>
        <taxon>Panicum</taxon>
        <taxon>Panicum sect. Hiantes</taxon>
    </lineage>
</organism>
<dbReference type="EMBL" id="CM029053">
    <property type="protein sequence ID" value="KAG2544684.1"/>
    <property type="molecule type" value="Genomic_DNA"/>
</dbReference>
<evidence type="ECO:0000313" key="3">
    <source>
        <dbReference type="EMBL" id="KAG2544684.1"/>
    </source>
</evidence>
<dbReference type="Proteomes" id="UP000823388">
    <property type="component" value="Chromosome 9K"/>
</dbReference>
<feature type="region of interest" description="Disordered" evidence="1">
    <location>
        <begin position="1"/>
        <end position="22"/>
    </location>
</feature>
<evidence type="ECO:0000313" key="4">
    <source>
        <dbReference type="Proteomes" id="UP000823388"/>
    </source>
</evidence>
<protein>
    <recommendedName>
        <fullName evidence="2">DUF7595 domain-containing protein</fullName>
    </recommendedName>
</protein>
<keyword evidence="4" id="KW-1185">Reference proteome</keyword>
<dbReference type="PANTHER" id="PTHR35828:SF22">
    <property type="entry name" value="OS10G0103633 PROTEIN"/>
    <property type="match status" value="1"/>
</dbReference>
<feature type="compositionally biased region" description="Low complexity" evidence="1">
    <location>
        <begin position="9"/>
        <end position="21"/>
    </location>
</feature>
<dbReference type="InterPro" id="IPR056016">
    <property type="entry name" value="DUF7595"/>
</dbReference>
<dbReference type="PANTHER" id="PTHR35828">
    <property type="entry name" value="OS08G0203800 PROTEIN-RELATED"/>
    <property type="match status" value="1"/>
</dbReference>
<dbReference type="Pfam" id="PF24523">
    <property type="entry name" value="DUF7595"/>
    <property type="match status" value="1"/>
</dbReference>
<sequence length="426" mass="46721">MPPRKRLRTSTPRRAAATTVPSPTPALPANLLLEIAARSDALTIFRCAATCKLLRRAALSPDFLRRVSRGPCAAVPSTFLCVLGDTSFVHPLTLAAWDFWMCHLAPFVSRSAAGLFEQYRPLTSRRGLVVLGRREINRWRRSERRSDLCVYDPMTNGRTFFPVPPDIGRDPYHGLLGYVTVVTSYVVLTAADGNLDCSSRIRVQTVSSSLDAAGGRWGPVKTTDHQCPWWCMRLDSYNDPAVVLGGVVHWLMHVGGSFVLKADDAGEYILTYDVNTATVGSIDLPNDCQRANLEGSSSSGSSQLAASPDGKLSFIAVDQLVVSIWVLSSGGSWARHAVVDMEVEATMVLEPWEEERGIKLASFGDQRSGFTLYGIDMETKRKTFQTLDVDEDTADSSRPIRGGPRISAVLHECLLVLATFISIESR</sequence>
<name>A0A8T0NCI4_PANVG</name>
<evidence type="ECO:0000259" key="2">
    <source>
        <dbReference type="Pfam" id="PF24523"/>
    </source>
</evidence>
<reference evidence="3" key="1">
    <citation type="submission" date="2020-05" db="EMBL/GenBank/DDBJ databases">
        <title>WGS assembly of Panicum virgatum.</title>
        <authorList>
            <person name="Lovell J.T."/>
            <person name="Jenkins J."/>
            <person name="Shu S."/>
            <person name="Juenger T.E."/>
            <person name="Schmutz J."/>
        </authorList>
    </citation>
    <scope>NUCLEOTIDE SEQUENCE</scope>
    <source>
        <strain evidence="3">AP13</strain>
    </source>
</reference>
<feature type="domain" description="DUF7595" evidence="2">
    <location>
        <begin position="108"/>
        <end position="372"/>
    </location>
</feature>
<accession>A0A8T0NCI4</accession>